<dbReference type="PANTHER" id="PTHR11953">
    <property type="entry name" value="EXOSOME COMPLEX COMPONENT"/>
    <property type="match status" value="1"/>
</dbReference>
<evidence type="ECO:0000313" key="8">
    <source>
        <dbReference type="Proteomes" id="UP001516464"/>
    </source>
</evidence>
<evidence type="ECO:0000256" key="2">
    <source>
        <dbReference type="ARBA" id="ARBA00006678"/>
    </source>
</evidence>
<comment type="similarity">
    <text evidence="2">Belongs to the RNase PH family.</text>
</comment>
<dbReference type="Proteomes" id="UP001516464">
    <property type="component" value="Unassembled WGS sequence"/>
</dbReference>
<dbReference type="SUPFAM" id="SSF54211">
    <property type="entry name" value="Ribosomal protein S5 domain 2-like"/>
    <property type="match status" value="1"/>
</dbReference>
<feature type="domain" description="Exoribonuclease phosphorolytic" evidence="6">
    <location>
        <begin position="9"/>
        <end position="127"/>
    </location>
</feature>
<dbReference type="InterPro" id="IPR020568">
    <property type="entry name" value="Ribosomal_Su5_D2-typ_SF"/>
</dbReference>
<comment type="subcellular location">
    <subcellularLocation>
        <location evidence="1">Nucleus</location>
    </subcellularLocation>
</comment>
<proteinExistence type="inferred from homology"/>
<evidence type="ECO:0000256" key="4">
    <source>
        <dbReference type="ARBA" id="ARBA00022835"/>
    </source>
</evidence>
<organism evidence="7 8">
    <name type="scientific">Astathelohania contejeani</name>
    <dbReference type="NCBI Taxonomy" id="164912"/>
    <lineage>
        <taxon>Eukaryota</taxon>
        <taxon>Fungi</taxon>
        <taxon>Fungi incertae sedis</taxon>
        <taxon>Microsporidia</taxon>
        <taxon>Astathelohaniidae</taxon>
        <taxon>Astathelohania</taxon>
    </lineage>
</organism>
<evidence type="ECO:0000256" key="1">
    <source>
        <dbReference type="ARBA" id="ARBA00004123"/>
    </source>
</evidence>
<gene>
    <name evidence="7" type="primary">rrp41</name>
    <name evidence="7" type="ORF">TCON_1578</name>
</gene>
<evidence type="ECO:0000256" key="5">
    <source>
        <dbReference type="ARBA" id="ARBA00023242"/>
    </source>
</evidence>
<accession>A0ABQ7HYG7</accession>
<dbReference type="Gene3D" id="3.30.230.70">
    <property type="entry name" value="GHMP Kinase, N-terminal domain"/>
    <property type="match status" value="1"/>
</dbReference>
<evidence type="ECO:0000313" key="7">
    <source>
        <dbReference type="EMBL" id="KAF7683210.1"/>
    </source>
</evidence>
<keyword evidence="5" id="KW-0539">Nucleus</keyword>
<dbReference type="InterPro" id="IPR001247">
    <property type="entry name" value="ExoRNase_PH_dom1"/>
</dbReference>
<evidence type="ECO:0000256" key="3">
    <source>
        <dbReference type="ARBA" id="ARBA00022552"/>
    </source>
</evidence>
<comment type="caution">
    <text evidence="7">The sequence shown here is derived from an EMBL/GenBank/DDBJ whole genome shotgun (WGS) entry which is preliminary data.</text>
</comment>
<sequence length="196" mass="22132">MDKSGKNEEIECKMGVVKNCTGSSSFTYHGTTVICVIQGPFNSHHRDEKSDRADLIIRWKESKLIHDRISEKYYSAILKDILSKFIILELDPHKTIEISVHIMVGERNALLCAVNSCLAALLDAGIPLSCLFYATSTSKFDEEVVVFAKQDGMFIREYSHCFGEITDNMKKIAMEKLPYIEDIILFALNSKQGVDD</sequence>
<evidence type="ECO:0000259" key="6">
    <source>
        <dbReference type="Pfam" id="PF01138"/>
    </source>
</evidence>
<dbReference type="PANTHER" id="PTHR11953:SF1">
    <property type="entry name" value="EXOSOME COMPLEX COMPONENT RRP46"/>
    <property type="match status" value="1"/>
</dbReference>
<dbReference type="Pfam" id="PF01138">
    <property type="entry name" value="RNase_PH"/>
    <property type="match status" value="1"/>
</dbReference>
<name>A0ABQ7HYG7_9MICR</name>
<dbReference type="InterPro" id="IPR050080">
    <property type="entry name" value="RNase_PH"/>
</dbReference>
<keyword evidence="8" id="KW-1185">Reference proteome</keyword>
<protein>
    <submittedName>
        <fullName evidence="7">Exosome complex component Rrp41</fullName>
    </submittedName>
</protein>
<reference evidence="7 8" key="1">
    <citation type="submission" date="2019-01" db="EMBL/GenBank/DDBJ databases">
        <title>Genomes sequencing and comparative genomics of infectious freshwater microsporidia, Cucumispora dikerogammari and Thelohania contejeani.</title>
        <authorList>
            <person name="Cormier A."/>
            <person name="Giraud I."/>
            <person name="Wattier R."/>
            <person name="Teixeira M."/>
            <person name="Grandjean F."/>
            <person name="Rigaud T."/>
            <person name="Cordaux R."/>
        </authorList>
    </citation>
    <scope>NUCLEOTIDE SEQUENCE [LARGE SCALE GENOMIC DNA]</scope>
    <source>
        <strain evidence="7">T1</strain>
        <tissue evidence="7">Spores</tissue>
    </source>
</reference>
<dbReference type="InterPro" id="IPR027408">
    <property type="entry name" value="PNPase/RNase_PH_dom_sf"/>
</dbReference>
<dbReference type="EMBL" id="SBIQ01000114">
    <property type="protein sequence ID" value="KAF7683210.1"/>
    <property type="molecule type" value="Genomic_DNA"/>
</dbReference>
<keyword evidence="3" id="KW-0698">rRNA processing</keyword>
<keyword evidence="4" id="KW-0271">Exosome</keyword>